<dbReference type="Pfam" id="PF00512">
    <property type="entry name" value="HisKA"/>
    <property type="match status" value="1"/>
</dbReference>
<keyword evidence="6" id="KW-0902">Two-component regulatory system</keyword>
<keyword evidence="1" id="KW-0597">Phosphoprotein</keyword>
<dbReference type="GO" id="GO:0006355">
    <property type="term" value="P:regulation of DNA-templated transcription"/>
    <property type="evidence" value="ECO:0007669"/>
    <property type="project" value="InterPro"/>
</dbReference>
<dbReference type="AlphaFoldDB" id="A0A160U146"/>
<dbReference type="Gene3D" id="1.10.287.130">
    <property type="match status" value="1"/>
</dbReference>
<evidence type="ECO:0000256" key="6">
    <source>
        <dbReference type="ARBA" id="ARBA00023012"/>
    </source>
</evidence>
<evidence type="ECO:0000259" key="8">
    <source>
        <dbReference type="PROSITE" id="PS50112"/>
    </source>
</evidence>
<dbReference type="InterPro" id="IPR036890">
    <property type="entry name" value="HATPase_C_sf"/>
</dbReference>
<dbReference type="InterPro" id="IPR000014">
    <property type="entry name" value="PAS"/>
</dbReference>
<dbReference type="InterPro" id="IPR003594">
    <property type="entry name" value="HATPase_dom"/>
</dbReference>
<dbReference type="PROSITE" id="PS50112">
    <property type="entry name" value="PAS"/>
    <property type="match status" value="1"/>
</dbReference>
<evidence type="ECO:0000256" key="3">
    <source>
        <dbReference type="ARBA" id="ARBA00022741"/>
    </source>
</evidence>
<dbReference type="NCBIfam" id="TIGR00229">
    <property type="entry name" value="sensory_box"/>
    <property type="match status" value="1"/>
</dbReference>
<accession>A0A160U146</accession>
<organism evidence="9">
    <name type="scientific">hydrothermal vent metagenome</name>
    <dbReference type="NCBI Taxonomy" id="652676"/>
    <lineage>
        <taxon>unclassified sequences</taxon>
        <taxon>metagenomes</taxon>
        <taxon>ecological metagenomes</taxon>
    </lineage>
</organism>
<dbReference type="InterPro" id="IPR013767">
    <property type="entry name" value="PAS_fold"/>
</dbReference>
<dbReference type="SMART" id="SM00387">
    <property type="entry name" value="HATPase_c"/>
    <property type="match status" value="1"/>
</dbReference>
<dbReference type="PANTHER" id="PTHR43065">
    <property type="entry name" value="SENSOR HISTIDINE KINASE"/>
    <property type="match status" value="1"/>
</dbReference>
<dbReference type="SUPFAM" id="SSF47384">
    <property type="entry name" value="Homodimeric domain of signal transducing histidine kinase"/>
    <property type="match status" value="1"/>
</dbReference>
<sequence length="387" mass="41935">MPNPLSDLWRLENTDFQDSDSLQSILRSILLSVPDAMIVIDDTGIIMAFSRAAENLFGYKSEDVVGTNIKCLMTQSDQTHHDQYIRNYLTTGERQIIGIGRIVEARLANGDSIPVELKIGEASIGDRKLFTGFIRDITEKQANMHRIGELQAELGNFSRLSAVGTMASAMAHELNQPLTAVANYLEAARDLLDEPSENDLAMVQEAVSAAAEQSIRAGQIVRRLRDYVSRGELDLRPAPLKGVIDDAAAIAKVGIEGPLARVILRMEDPGIIVMADRLQLRQVFANLIRNAIEALSGTETPQIWIYTQSSGEEVTIEVKDNGPGLSEELLHSPFDAFQTTKASGMGLGLSICQTIIEAHGSTIAVSSEPGAGASFTFTLRVATNVAG</sequence>
<dbReference type="Gene3D" id="3.30.450.20">
    <property type="entry name" value="PAS domain"/>
    <property type="match status" value="1"/>
</dbReference>
<dbReference type="Pfam" id="PF02518">
    <property type="entry name" value="HATPase_c"/>
    <property type="match status" value="1"/>
</dbReference>
<dbReference type="GO" id="GO:0000155">
    <property type="term" value="F:phosphorelay sensor kinase activity"/>
    <property type="evidence" value="ECO:0007669"/>
    <property type="project" value="InterPro"/>
</dbReference>
<keyword evidence="4 9" id="KW-0418">Kinase</keyword>
<evidence type="ECO:0000256" key="4">
    <source>
        <dbReference type="ARBA" id="ARBA00022777"/>
    </source>
</evidence>
<proteinExistence type="predicted"/>
<dbReference type="InterPro" id="IPR035965">
    <property type="entry name" value="PAS-like_dom_sf"/>
</dbReference>
<dbReference type="EMBL" id="CZQD01000048">
    <property type="protein sequence ID" value="CUS57870.1"/>
    <property type="molecule type" value="Genomic_DNA"/>
</dbReference>
<dbReference type="PROSITE" id="PS50109">
    <property type="entry name" value="HIS_KIN"/>
    <property type="match status" value="1"/>
</dbReference>
<dbReference type="InterPro" id="IPR036097">
    <property type="entry name" value="HisK_dim/P_sf"/>
</dbReference>
<evidence type="ECO:0000313" key="9">
    <source>
        <dbReference type="EMBL" id="CUS57870.1"/>
    </source>
</evidence>
<dbReference type="InterPro" id="IPR003661">
    <property type="entry name" value="HisK_dim/P_dom"/>
</dbReference>
<evidence type="ECO:0000256" key="2">
    <source>
        <dbReference type="ARBA" id="ARBA00022679"/>
    </source>
</evidence>
<dbReference type="PRINTS" id="PR00344">
    <property type="entry name" value="BCTRLSENSOR"/>
</dbReference>
<dbReference type="SMART" id="SM00388">
    <property type="entry name" value="HisKA"/>
    <property type="match status" value="1"/>
</dbReference>
<dbReference type="SUPFAM" id="SSF55785">
    <property type="entry name" value="PYP-like sensor domain (PAS domain)"/>
    <property type="match status" value="1"/>
</dbReference>
<feature type="domain" description="PAS" evidence="8">
    <location>
        <begin position="22"/>
        <end position="92"/>
    </location>
</feature>
<dbReference type="FunFam" id="3.30.450.20:FF:000060">
    <property type="entry name" value="Sensor protein FixL"/>
    <property type="match status" value="1"/>
</dbReference>
<evidence type="ECO:0000256" key="5">
    <source>
        <dbReference type="ARBA" id="ARBA00022840"/>
    </source>
</evidence>
<dbReference type="CDD" id="cd00082">
    <property type="entry name" value="HisKA"/>
    <property type="match status" value="1"/>
</dbReference>
<dbReference type="InterPro" id="IPR005467">
    <property type="entry name" value="His_kinase_dom"/>
</dbReference>
<dbReference type="GO" id="GO:0005524">
    <property type="term" value="F:ATP binding"/>
    <property type="evidence" value="ECO:0007669"/>
    <property type="project" value="UniProtKB-KW"/>
</dbReference>
<keyword evidence="5" id="KW-0067">ATP-binding</keyword>
<dbReference type="SUPFAM" id="SSF55874">
    <property type="entry name" value="ATPase domain of HSP90 chaperone/DNA topoisomerase II/histidine kinase"/>
    <property type="match status" value="1"/>
</dbReference>
<feature type="domain" description="Histidine kinase" evidence="7">
    <location>
        <begin position="169"/>
        <end position="383"/>
    </location>
</feature>
<evidence type="ECO:0000256" key="1">
    <source>
        <dbReference type="ARBA" id="ARBA00022553"/>
    </source>
</evidence>
<dbReference type="CDD" id="cd00130">
    <property type="entry name" value="PAS"/>
    <property type="match status" value="1"/>
</dbReference>
<dbReference type="PANTHER" id="PTHR43065:SF10">
    <property type="entry name" value="PEROXIDE STRESS-ACTIVATED HISTIDINE KINASE MAK3"/>
    <property type="match status" value="1"/>
</dbReference>
<name>A0A160U146_9ZZZZ</name>
<protein>
    <submittedName>
        <fullName evidence="9">Two-component oxygen-sensor histidine kinase FixL</fullName>
    </submittedName>
</protein>
<dbReference type="SMART" id="SM00091">
    <property type="entry name" value="PAS"/>
    <property type="match status" value="1"/>
</dbReference>
<keyword evidence="2" id="KW-0808">Transferase</keyword>
<keyword evidence="3" id="KW-0547">Nucleotide-binding</keyword>
<dbReference type="Gene3D" id="3.30.565.10">
    <property type="entry name" value="Histidine kinase-like ATPase, C-terminal domain"/>
    <property type="match status" value="1"/>
</dbReference>
<evidence type="ECO:0000259" key="7">
    <source>
        <dbReference type="PROSITE" id="PS50109"/>
    </source>
</evidence>
<dbReference type="InterPro" id="IPR004358">
    <property type="entry name" value="Sig_transdc_His_kin-like_C"/>
</dbReference>
<dbReference type="Pfam" id="PF00989">
    <property type="entry name" value="PAS"/>
    <property type="match status" value="1"/>
</dbReference>
<gene>
    <name evidence="9" type="ORF">MGWOODY_Hyp1950</name>
</gene>
<reference evidence="9" key="1">
    <citation type="submission" date="2015-10" db="EMBL/GenBank/DDBJ databases">
        <authorList>
            <person name="Gilbert D.G."/>
        </authorList>
    </citation>
    <scope>NUCLEOTIDE SEQUENCE</scope>
</reference>